<reference evidence="3 5" key="2">
    <citation type="submission" date="2018-07" db="EMBL/GenBank/DDBJ databases">
        <title>Mechanisms of high-level aminoglycoside resistance among Gram-negative pathogens in Brazil.</title>
        <authorList>
            <person name="Ballaben A.S."/>
            <person name="Darini A.L.C."/>
            <person name="Doi Y."/>
        </authorList>
    </citation>
    <scope>NUCLEOTIDE SEQUENCE [LARGE SCALE GENOMIC DNA]</scope>
    <source>
        <strain evidence="3 5">B2-305</strain>
    </source>
</reference>
<proteinExistence type="predicted"/>
<dbReference type="EMBL" id="WOAD01000001">
    <property type="protein sequence ID" value="MUI33573.1"/>
    <property type="molecule type" value="Genomic_DNA"/>
</dbReference>
<dbReference type="Proteomes" id="UP000253594">
    <property type="component" value="Unassembled WGS sequence"/>
</dbReference>
<accession>A0A0C7AGS8</accession>
<dbReference type="PIRSF" id="PIRSF017117">
    <property type="entry name" value="T3SS_YscY"/>
    <property type="match status" value="1"/>
</dbReference>
<dbReference type="OMA" id="GWLQLQY"/>
<gene>
    <name evidence="2" type="primary">pscY</name>
    <name evidence="2" type="synonym">pcr4</name>
    <name evidence="3" type="ORF">DT376_12475</name>
    <name evidence="2" type="ORF">GNQ48_01040</name>
    <name evidence="4" type="ORF">IPC1295_05260</name>
</gene>
<dbReference type="SMR" id="A0A0C7AGS8"/>
<dbReference type="EMBL" id="QORE01000350">
    <property type="protein sequence ID" value="RCI74539.1"/>
    <property type="molecule type" value="Genomic_DNA"/>
</dbReference>
<reference evidence="4 6" key="3">
    <citation type="submission" date="2019-01" db="EMBL/GenBank/DDBJ databases">
        <title>The Pseudomonas aeruginosa pan-genome provides new insights on its population structure, horizontal gene transfer and pathogenicity.</title>
        <authorList>
            <person name="Freschi L."/>
            <person name="Vincent A.T."/>
            <person name="Jeukens J."/>
            <person name="Emond-Rheault J.-G."/>
            <person name="Kukavica-Ibrulj I."/>
            <person name="Dupont M.-J."/>
            <person name="Charette S.J."/>
            <person name="Boyle B."/>
            <person name="Levesque R.C."/>
        </authorList>
    </citation>
    <scope>NUCLEOTIDE SEQUENCE [LARGE SCALE GENOMIC DNA]</scope>
    <source>
        <strain evidence="4 6">PA-W36</strain>
    </source>
</reference>
<protein>
    <submittedName>
        <fullName evidence="3">Type III secretion protein</fullName>
    </submittedName>
    <submittedName>
        <fullName evidence="2">Type III secretion system chaperone PscY</fullName>
    </submittedName>
</protein>
<dbReference type="Proteomes" id="UP000284767">
    <property type="component" value="Unassembled WGS sequence"/>
</dbReference>
<evidence type="ECO:0000313" key="4">
    <source>
        <dbReference type="EMBL" id="RPM21675.1"/>
    </source>
</evidence>
<dbReference type="EMBL" id="NSNE01000002">
    <property type="protein sequence ID" value="RPM21675.1"/>
    <property type="molecule type" value="Genomic_DNA"/>
</dbReference>
<evidence type="ECO:0000313" key="2">
    <source>
        <dbReference type="EMBL" id="MUI33573.1"/>
    </source>
</evidence>
<reference evidence="2 7" key="4">
    <citation type="submission" date="2019-11" db="EMBL/GenBank/DDBJ databases">
        <title>Genomes of ocular Pseudomonas aeruginosa isolates.</title>
        <authorList>
            <person name="Khan M."/>
            <person name="Rice S.A."/>
            <person name="Willcox M.D.P."/>
            <person name="Stapleton F."/>
        </authorList>
    </citation>
    <scope>NUCLEOTIDE SEQUENCE [LARGE SCALE GENOMIC DNA]</scope>
    <source>
        <strain evidence="2 7">PA221</strain>
    </source>
</reference>
<evidence type="ECO:0000313" key="3">
    <source>
        <dbReference type="EMBL" id="RCI74539.1"/>
    </source>
</evidence>
<evidence type="ECO:0000313" key="7">
    <source>
        <dbReference type="Proteomes" id="UP000433532"/>
    </source>
</evidence>
<comment type="subcellular location">
    <subcellularLocation>
        <location evidence="1">Cytoplasm</location>
    </subcellularLocation>
</comment>
<organism evidence="3 5">
    <name type="scientific">Pseudomonas aeruginosa</name>
    <dbReference type="NCBI Taxonomy" id="287"/>
    <lineage>
        <taxon>Bacteria</taxon>
        <taxon>Pseudomonadati</taxon>
        <taxon>Pseudomonadota</taxon>
        <taxon>Gammaproteobacteria</taxon>
        <taxon>Pseudomonadales</taxon>
        <taxon>Pseudomonadaceae</taxon>
        <taxon>Pseudomonas</taxon>
    </lineage>
</organism>
<dbReference type="Proteomes" id="UP000433532">
    <property type="component" value="Unassembled WGS sequence"/>
</dbReference>
<dbReference type="AlphaFoldDB" id="A0A0C7AGS8"/>
<evidence type="ECO:0000256" key="1">
    <source>
        <dbReference type="PIRNR" id="PIRNR017117"/>
    </source>
</evidence>
<keyword evidence="1" id="KW-0963">Cytoplasm</keyword>
<evidence type="ECO:0000313" key="6">
    <source>
        <dbReference type="Proteomes" id="UP000284767"/>
    </source>
</evidence>
<comment type="caution">
    <text evidence="3">The sequence shown here is derived from an EMBL/GenBank/DDBJ whole genome shotgun (WGS) entry which is preliminary data.</text>
</comment>
<name>A0A0C7AGS8_PSEAI</name>
<dbReference type="InterPro" id="IPR016684">
    <property type="entry name" value="T3SS_YscY"/>
</dbReference>
<dbReference type="InterPro" id="IPR011990">
    <property type="entry name" value="TPR-like_helical_dom_sf"/>
</dbReference>
<keyword evidence="1" id="KW-0143">Chaperone</keyword>
<sequence length="109" mass="12265">MTLKPTQQRLLLMLGWLHLQCGQPRRAQVLLEALLSVAPERRDGRRALLLALLQQGLGEPAVRLCRQLQEDGEEEPGLWRCLSRAEQLAGRLDAARAAHARALELEARE</sequence>
<dbReference type="SUPFAM" id="SSF48452">
    <property type="entry name" value="TPR-like"/>
    <property type="match status" value="1"/>
</dbReference>
<dbReference type="Gene3D" id="1.25.40.10">
    <property type="entry name" value="Tetratricopeptide repeat domain"/>
    <property type="match status" value="1"/>
</dbReference>
<dbReference type="GO" id="GO:0005737">
    <property type="term" value="C:cytoplasm"/>
    <property type="evidence" value="ECO:0007669"/>
    <property type="project" value="UniProtKB-SubCell"/>
</dbReference>
<dbReference type="RefSeq" id="WP_003113547.1">
    <property type="nucleotide sequence ID" value="NZ_AP014651.1"/>
</dbReference>
<evidence type="ECO:0000313" key="5">
    <source>
        <dbReference type="Proteomes" id="UP000253594"/>
    </source>
</evidence>
<reference evidence="4 6" key="1">
    <citation type="submission" date="2017-08" db="EMBL/GenBank/DDBJ databases">
        <authorList>
            <person name="Feschi L."/>
            <person name="Jeukens J."/>
            <person name="Emond-Rheault J.-G."/>
            <person name="Kukavica-Ibrulj I."/>
            <person name="Boyle B."/>
            <person name="Levesque R.C."/>
        </authorList>
    </citation>
    <scope>NUCLEOTIDE SEQUENCE [LARGE SCALE GENOMIC DNA]</scope>
    <source>
        <strain evidence="4 6">PA-W36</strain>
    </source>
</reference>